<sequence length="199" mass="22527">MLKLYKELKRRKVLKTLGVYAAAALIIIQVSDIVFPQLLFPEWTVRFVIILVILGFPVTFFFSWTYDLKREPEAVNNSEHSDVGLGKKSKGLLFPVTGFLTIVGVAFWFWYSLGSLSHGSEINNKIFKSIAVLYLDNQSNDQKDDKICAGLTTSITTAFSRLGRFKVKARTDVLKFKNRITSHKEIRDILGVDAFIEGS</sequence>
<keyword evidence="1" id="KW-0812">Transmembrane</keyword>
<organism evidence="2">
    <name type="scientific">marine metagenome</name>
    <dbReference type="NCBI Taxonomy" id="408172"/>
    <lineage>
        <taxon>unclassified sequences</taxon>
        <taxon>metagenomes</taxon>
        <taxon>ecological metagenomes</taxon>
    </lineage>
</organism>
<feature type="transmembrane region" description="Helical" evidence="1">
    <location>
        <begin position="12"/>
        <end position="31"/>
    </location>
</feature>
<dbReference type="EMBL" id="UINC01187160">
    <property type="protein sequence ID" value="SVD99734.1"/>
    <property type="molecule type" value="Genomic_DNA"/>
</dbReference>
<feature type="transmembrane region" description="Helical" evidence="1">
    <location>
        <begin position="92"/>
        <end position="111"/>
    </location>
</feature>
<reference evidence="2" key="1">
    <citation type="submission" date="2018-05" db="EMBL/GenBank/DDBJ databases">
        <authorList>
            <person name="Lanie J.A."/>
            <person name="Ng W.-L."/>
            <person name="Kazmierczak K.M."/>
            <person name="Andrzejewski T.M."/>
            <person name="Davidsen T.M."/>
            <person name="Wayne K.J."/>
            <person name="Tettelin H."/>
            <person name="Glass J.I."/>
            <person name="Rusch D."/>
            <person name="Podicherti R."/>
            <person name="Tsui H.-C.T."/>
            <person name="Winkler M.E."/>
        </authorList>
    </citation>
    <scope>NUCLEOTIDE SEQUENCE</scope>
</reference>
<evidence type="ECO:0000313" key="2">
    <source>
        <dbReference type="EMBL" id="SVD99734.1"/>
    </source>
</evidence>
<gene>
    <name evidence="2" type="ORF">METZ01_LOCUS452588</name>
</gene>
<keyword evidence="1" id="KW-0472">Membrane</keyword>
<protein>
    <submittedName>
        <fullName evidence="2">Uncharacterized protein</fullName>
    </submittedName>
</protein>
<feature type="non-terminal residue" evidence="2">
    <location>
        <position position="199"/>
    </location>
</feature>
<feature type="transmembrane region" description="Helical" evidence="1">
    <location>
        <begin position="43"/>
        <end position="62"/>
    </location>
</feature>
<dbReference type="AlphaFoldDB" id="A0A382ZW51"/>
<evidence type="ECO:0000256" key="1">
    <source>
        <dbReference type="SAM" id="Phobius"/>
    </source>
</evidence>
<keyword evidence="1" id="KW-1133">Transmembrane helix</keyword>
<name>A0A382ZW51_9ZZZZ</name>
<proteinExistence type="predicted"/>
<accession>A0A382ZW51</accession>